<comment type="caution">
    <text evidence="1">The sequence shown here is derived from an EMBL/GenBank/DDBJ whole genome shotgun (WGS) entry which is preliminary data.</text>
</comment>
<proteinExistence type="predicted"/>
<accession>A0ABW2DCP0</accession>
<gene>
    <name evidence="1" type="ORF">ACFQS3_19200</name>
</gene>
<organism evidence="1 2">
    <name type="scientific">Glycomyces mayteni</name>
    <dbReference type="NCBI Taxonomy" id="543887"/>
    <lineage>
        <taxon>Bacteria</taxon>
        <taxon>Bacillati</taxon>
        <taxon>Actinomycetota</taxon>
        <taxon>Actinomycetes</taxon>
        <taxon>Glycomycetales</taxon>
        <taxon>Glycomycetaceae</taxon>
        <taxon>Glycomyces</taxon>
    </lineage>
</organism>
<dbReference type="RefSeq" id="WP_382345140.1">
    <property type="nucleotide sequence ID" value="NZ_JBHMBP010000001.1"/>
</dbReference>
<dbReference type="EMBL" id="JBHSYS010000004">
    <property type="protein sequence ID" value="MFC6959328.1"/>
    <property type="molecule type" value="Genomic_DNA"/>
</dbReference>
<evidence type="ECO:0000313" key="1">
    <source>
        <dbReference type="EMBL" id="MFC6959328.1"/>
    </source>
</evidence>
<evidence type="ECO:0000313" key="2">
    <source>
        <dbReference type="Proteomes" id="UP001596470"/>
    </source>
</evidence>
<evidence type="ECO:0008006" key="3">
    <source>
        <dbReference type="Google" id="ProtNLM"/>
    </source>
</evidence>
<dbReference type="Proteomes" id="UP001596470">
    <property type="component" value="Unassembled WGS sequence"/>
</dbReference>
<sequence>MDDYFGPVVDAAPAGQDVLAAWICTDIGRKFRVLLDALAMIDDVRSGGQPFEQWDSEGWDVEFDPSGVTIQAVYGNRQRAEYDVETVRSALEDFWQFMVETPERANAPRTYRPDLPEWQEGLLQWEASWQIRHPYRGRLGIPEQGPA</sequence>
<protein>
    <recommendedName>
        <fullName evidence="3">Immunity protein 63 domain-containing protein</fullName>
    </recommendedName>
</protein>
<name>A0ABW2DCP0_9ACTN</name>
<reference evidence="2" key="1">
    <citation type="journal article" date="2019" name="Int. J. Syst. Evol. Microbiol.">
        <title>The Global Catalogue of Microorganisms (GCM) 10K type strain sequencing project: providing services to taxonomists for standard genome sequencing and annotation.</title>
        <authorList>
            <consortium name="The Broad Institute Genomics Platform"/>
            <consortium name="The Broad Institute Genome Sequencing Center for Infectious Disease"/>
            <person name="Wu L."/>
            <person name="Ma J."/>
        </authorList>
    </citation>
    <scope>NUCLEOTIDE SEQUENCE [LARGE SCALE GENOMIC DNA]</scope>
    <source>
        <strain evidence="2">KACC 12634</strain>
    </source>
</reference>
<keyword evidence="2" id="KW-1185">Reference proteome</keyword>